<comment type="subcellular location">
    <subcellularLocation>
        <location evidence="1 6">Nucleus</location>
    </subcellularLocation>
</comment>
<feature type="compositionally biased region" description="Low complexity" evidence="8">
    <location>
        <begin position="123"/>
        <end position="155"/>
    </location>
</feature>
<dbReference type="PANTHER" id="PTHR21704:SF18">
    <property type="entry name" value="NIPPED-B-LIKE PROTEIN"/>
    <property type="match status" value="1"/>
</dbReference>
<comment type="caution">
    <text evidence="10">The sequence shown here is derived from an EMBL/GenBank/DDBJ whole genome shotgun (WGS) entry which is preliminary data.</text>
</comment>
<keyword evidence="5 6" id="KW-0131">Cell cycle</keyword>
<reference evidence="10" key="1">
    <citation type="journal article" date="2022" name="G3 (Bethesda)">
        <title>High quality genome of the basidiomycete yeast Dioszegia hungarica PDD-24b-2 isolated from cloud water.</title>
        <authorList>
            <person name="Jarrige D."/>
            <person name="Haridas S."/>
            <person name="Bleykasten-Grosshans C."/>
            <person name="Joly M."/>
            <person name="Nadalig T."/>
            <person name="Sancelme M."/>
            <person name="Vuilleumier S."/>
            <person name="Grigoriev I.V."/>
            <person name="Amato P."/>
            <person name="Bringel F."/>
        </authorList>
    </citation>
    <scope>NUCLEOTIDE SEQUENCE</scope>
    <source>
        <strain evidence="10">PDD-24b-2</strain>
    </source>
</reference>
<sequence length="1866" mass="202526">MPPVPDRQSSTEQRQSSQLSSFSEDSTINSSTSGPFADPASLLRVIPLANYAPTARVAQHIAPHTVAYPPSYPTGQLYAQHQAAFQAMDHPKTQQDWELRQESERRIAGFLRNGGGGGGYGVGVQAPNLAPSHPSSSSYPSYSVQQQQQQQQHSGQPPPPLPYSFLPAYLPPPPAAATSTSTADPCPSAPGSGGSGAPSTFFEDLVSRALARTAPPPPPPAPVPVVSTSKGPTEPPRQVSATPTISRQISGLALNTGDSPDPLGLMSPSPTKRRKASHTSHTQTRMPYPTDTSTSTLSTKSLPAARPAIPAEGGHRPHKRSPQLVVEIPLRSASSASSQASRARKEEEEEEEQGIDWGGDEGDDADQDWDMEKEERASPVKRAQTGTPTVRTGERDTRSVRQKFLTLLEDIFEAADSLPAEPDLDSLHNNPFFDRLSTDGSTVLLKTEAIERITRYVVRLNNAKQSGAEKVAIWDEESLKRVLRLLERSMRDAEHTDPFPNDKKAVEAKVKKEKGKKGKKVKAEGSSQEVESMESAHSTEMGGEEVREAEKRLSAAAASMRAVECCLACLDTEGLSKPLYSEDLISLCVGQIKQHLSSIIFPVIEGMAGDKSNSRYLSHLITTESSSRKSKSLKLSPFFAHSSLSSIAQSASSAFQHLSALISRPDLSFSDTLVIQTVYLATAPLFVTEPTTRKAGSKDKGGSKGEGGVMKALRMEALGCLRGAFAKYSDQRQWIIEEILSSLIKLPDQKAQARFQLGDGSSLNTLTALLLQLIQASSHGVSARISKLKRDAAELEASGKVGAKEEARAEEIRLCQEAIDAAYRTAQVVAGYLIQKSSSSKASKTTSDTDYKAMLDKFIEDILASLYRPEWPAAALFLSVFSKLMIAAVEDTASSAEATATRNMALDHLGSIAARLKGLALAEAAEPMASLEQIISSPDANTLQPLLQAHQAVHTFLVTSSREDSMYASADDLSSILWAQELQAAIDRSGSVVAKLAAERTDEALKVKVELEAVNVAFRAAADTMWLDEDDIFGSSDPKQSENVIAAATSIARHRPLQTAFEPILHALLGSMGLSAVGLRAKALKGLSTIVQVDPDVLALGSVRQAFEARLSDPSPAVREPAVDLVGKYMLQKPSLAEEYYPHIALRVNDTGLAVRKKVIKLLRDIFAKSDSKKMRTDICCKMVEMIADDDHNIRDMAVKGLAEMLHAGSTASSRQESAALLVDIIGHYQGQQQTLEDALQKVAEADKAGGGTERSEELVEALIQRLIDATEEAEFDAVSHIRAISFLCGSKPDIIGPHRAAVLLNYLRPPANADEQASNDLLLRIFRLSIPSMPRTASTFASELTTKLTPMISRPSGGFGSLKEVIGAFCAVTTHLTKDYGKLIQILRACEARLQNMDAQYRANGKISQPPQAVSMMLYIVALLAEHCNLDQVAVEDHFVKMELVKISERPLFEHLFDLFLDFTQFNMPQVAPTTCIGCLTRTYPSLVLRDETHAFMDRVFASSDFDNQARLFGVMHEFLVSEAKRKLTGAGASKDMDALIGSAPELSESGVSTAIVQRNIQHILDGAKSHHVPTQTAALDVLAFTVNQGLYHPLQCMPILISLETHEDPLVSSRALELHATLHRKHSTLVNVRYLDFARASFEYQRGMSSEVSGHRREEALLSGWFGLIGEKRAWKLDFLKALCRAYDYDSSRTTSLDVGLALYLSENLATFEYKQQEEVMVVIQQLSTVVSTCTPLVSTLESARVAGEPGDAIEGKDAVVGVSEGQQETVKANKLINASLIVALALLTKNHLLSLYSLTEDKCLKQATVKKSVFGDRAATRKGSPILELGKIPLVRCVETVQAFHEQQAMFLSMIHDDGSIEG</sequence>
<dbReference type="InterPro" id="IPR033031">
    <property type="entry name" value="Scc2/Nipped-B"/>
</dbReference>
<feature type="region of interest" description="Disordered" evidence="8">
    <location>
        <begin position="511"/>
        <end position="548"/>
    </location>
</feature>
<evidence type="ECO:0000256" key="5">
    <source>
        <dbReference type="ARBA" id="ARBA00023306"/>
    </source>
</evidence>
<dbReference type="GO" id="GO:0140588">
    <property type="term" value="P:chromatin looping"/>
    <property type="evidence" value="ECO:0007669"/>
    <property type="project" value="InterPro"/>
</dbReference>
<evidence type="ECO:0000313" key="10">
    <source>
        <dbReference type="EMBL" id="KAI9633269.1"/>
    </source>
</evidence>
<evidence type="ECO:0000259" key="9">
    <source>
        <dbReference type="Pfam" id="PF12830"/>
    </source>
</evidence>
<organism evidence="10 11">
    <name type="scientific">Dioszegia hungarica</name>
    <dbReference type="NCBI Taxonomy" id="4972"/>
    <lineage>
        <taxon>Eukaryota</taxon>
        <taxon>Fungi</taxon>
        <taxon>Dikarya</taxon>
        <taxon>Basidiomycota</taxon>
        <taxon>Agaricomycotina</taxon>
        <taxon>Tremellomycetes</taxon>
        <taxon>Tremellales</taxon>
        <taxon>Bulleribasidiaceae</taxon>
        <taxon>Dioszegia</taxon>
    </lineage>
</organism>
<feature type="compositionally biased region" description="Acidic residues" evidence="8">
    <location>
        <begin position="347"/>
        <end position="372"/>
    </location>
</feature>
<dbReference type="GO" id="GO:0061775">
    <property type="term" value="F:cohesin loader activity"/>
    <property type="evidence" value="ECO:0007669"/>
    <property type="project" value="InterPro"/>
</dbReference>
<dbReference type="GO" id="GO:0034087">
    <property type="term" value="P:establishment of mitotic sister chromatid cohesion"/>
    <property type="evidence" value="ECO:0007669"/>
    <property type="project" value="TreeGrafter"/>
</dbReference>
<dbReference type="GO" id="GO:1990414">
    <property type="term" value="P:replication-born double-strand break repair via sister chromatid exchange"/>
    <property type="evidence" value="ECO:0007669"/>
    <property type="project" value="TreeGrafter"/>
</dbReference>
<keyword evidence="3 6" id="KW-0677">Repeat</keyword>
<feature type="compositionally biased region" description="Basic residues" evidence="8">
    <location>
        <begin position="511"/>
        <end position="520"/>
    </location>
</feature>
<feature type="compositionally biased region" description="Polar residues" evidence="8">
    <location>
        <begin position="526"/>
        <end position="538"/>
    </location>
</feature>
<dbReference type="GO" id="GO:0003682">
    <property type="term" value="F:chromatin binding"/>
    <property type="evidence" value="ECO:0007669"/>
    <property type="project" value="TreeGrafter"/>
</dbReference>
<evidence type="ECO:0000256" key="3">
    <source>
        <dbReference type="ARBA" id="ARBA00022737"/>
    </source>
</evidence>
<dbReference type="Gene3D" id="1.25.10.10">
    <property type="entry name" value="Leucine-rich Repeat Variant"/>
    <property type="match status" value="1"/>
</dbReference>
<dbReference type="GO" id="GO:0090694">
    <property type="term" value="C:Scc2-Scc4 cohesin loading complex"/>
    <property type="evidence" value="ECO:0007669"/>
    <property type="project" value="TreeGrafter"/>
</dbReference>
<evidence type="ECO:0000313" key="11">
    <source>
        <dbReference type="Proteomes" id="UP001164286"/>
    </source>
</evidence>
<dbReference type="Pfam" id="PF12830">
    <property type="entry name" value="Nipped-B_C"/>
    <property type="match status" value="1"/>
</dbReference>
<dbReference type="Pfam" id="PF12765">
    <property type="entry name" value="Cohesin_HEAT"/>
    <property type="match status" value="1"/>
</dbReference>
<feature type="region of interest" description="Disordered" evidence="8">
    <location>
        <begin position="122"/>
        <end position="397"/>
    </location>
</feature>
<dbReference type="EMBL" id="JAKWFO010000011">
    <property type="protein sequence ID" value="KAI9633269.1"/>
    <property type="molecule type" value="Genomic_DNA"/>
</dbReference>
<dbReference type="Proteomes" id="UP001164286">
    <property type="component" value="Unassembled WGS sequence"/>
</dbReference>
<gene>
    <name evidence="10" type="ORF">MKK02DRAFT_39247</name>
</gene>
<evidence type="ECO:0000256" key="1">
    <source>
        <dbReference type="ARBA" id="ARBA00004123"/>
    </source>
</evidence>
<evidence type="ECO:0000256" key="2">
    <source>
        <dbReference type="ARBA" id="ARBA00009252"/>
    </source>
</evidence>
<name>A0AA38LTC8_9TREE</name>
<keyword evidence="11" id="KW-1185">Reference proteome</keyword>
<feature type="compositionally biased region" description="Polar residues" evidence="8">
    <location>
        <begin position="239"/>
        <end position="249"/>
    </location>
</feature>
<evidence type="ECO:0000256" key="7">
    <source>
        <dbReference type="SAM" id="Coils"/>
    </source>
</evidence>
<feature type="coiled-coil region" evidence="7">
    <location>
        <begin position="1229"/>
        <end position="1273"/>
    </location>
</feature>
<feature type="compositionally biased region" description="Pro residues" evidence="8">
    <location>
        <begin position="214"/>
        <end position="223"/>
    </location>
</feature>
<dbReference type="RefSeq" id="XP_052943046.1">
    <property type="nucleotide sequence ID" value="XM_053090506.1"/>
</dbReference>
<feature type="domain" description="Sister chromatid cohesion C-terminal" evidence="9">
    <location>
        <begin position="1554"/>
        <end position="1732"/>
    </location>
</feature>
<keyword evidence="4 6" id="KW-0539">Nucleus</keyword>
<dbReference type="SUPFAM" id="SSF48371">
    <property type="entry name" value="ARM repeat"/>
    <property type="match status" value="1"/>
</dbReference>
<comment type="similarity">
    <text evidence="2 6">Belongs to the SCC2/Nipped-B family.</text>
</comment>
<protein>
    <recommendedName>
        <fullName evidence="6">Sister chromatid cohesion protein</fullName>
    </recommendedName>
</protein>
<accession>A0AA38LTC8</accession>
<feature type="compositionally biased region" description="Low complexity" evidence="8">
    <location>
        <begin position="8"/>
        <end position="26"/>
    </location>
</feature>
<feature type="compositionally biased region" description="Low complexity" evidence="8">
    <location>
        <begin position="331"/>
        <end position="341"/>
    </location>
</feature>
<dbReference type="GO" id="GO:0010468">
    <property type="term" value="P:regulation of gene expression"/>
    <property type="evidence" value="ECO:0007669"/>
    <property type="project" value="InterPro"/>
</dbReference>
<dbReference type="PANTHER" id="PTHR21704">
    <property type="entry name" value="NIPPED-B-LIKE PROTEIN DELANGIN SCC2-RELATED"/>
    <property type="match status" value="1"/>
</dbReference>
<feature type="region of interest" description="Disordered" evidence="8">
    <location>
        <begin position="1"/>
        <end position="38"/>
    </location>
</feature>
<feature type="compositionally biased region" description="Low complexity" evidence="8">
    <location>
        <begin position="176"/>
        <end position="190"/>
    </location>
</feature>
<evidence type="ECO:0000256" key="4">
    <source>
        <dbReference type="ARBA" id="ARBA00023242"/>
    </source>
</evidence>
<dbReference type="InterPro" id="IPR026003">
    <property type="entry name" value="Cohesin_HEAT"/>
</dbReference>
<dbReference type="CDD" id="cd23958">
    <property type="entry name" value="SCC2"/>
    <property type="match status" value="1"/>
</dbReference>
<proteinExistence type="inferred from homology"/>
<evidence type="ECO:0000256" key="6">
    <source>
        <dbReference type="RuleBase" id="RU364107"/>
    </source>
</evidence>
<dbReference type="InterPro" id="IPR024986">
    <property type="entry name" value="Nipped-B_C"/>
</dbReference>
<feature type="compositionally biased region" description="Low complexity" evidence="8">
    <location>
        <begin position="292"/>
        <end position="302"/>
    </location>
</feature>
<dbReference type="InterPro" id="IPR016024">
    <property type="entry name" value="ARM-type_fold"/>
</dbReference>
<dbReference type="GeneID" id="77729711"/>
<dbReference type="InterPro" id="IPR011989">
    <property type="entry name" value="ARM-like"/>
</dbReference>
<keyword evidence="7" id="KW-0175">Coiled coil</keyword>
<evidence type="ECO:0000256" key="8">
    <source>
        <dbReference type="SAM" id="MobiDB-lite"/>
    </source>
</evidence>
<dbReference type="GO" id="GO:0071169">
    <property type="term" value="P:establishment of protein localization to chromatin"/>
    <property type="evidence" value="ECO:0007669"/>
    <property type="project" value="TreeGrafter"/>
</dbReference>